<gene>
    <name evidence="1" type="ORF">RRG08_050284</name>
</gene>
<comment type="caution">
    <text evidence="1">The sequence shown here is derived from an EMBL/GenBank/DDBJ whole genome shotgun (WGS) entry which is preliminary data.</text>
</comment>
<dbReference type="Proteomes" id="UP001283361">
    <property type="component" value="Unassembled WGS sequence"/>
</dbReference>
<dbReference type="EMBL" id="JAWDGP010000619">
    <property type="protein sequence ID" value="KAK3798905.1"/>
    <property type="molecule type" value="Genomic_DNA"/>
</dbReference>
<accession>A0AAE1B3E4</accession>
<proteinExistence type="predicted"/>
<evidence type="ECO:0000313" key="2">
    <source>
        <dbReference type="Proteomes" id="UP001283361"/>
    </source>
</evidence>
<protein>
    <submittedName>
        <fullName evidence="1">Uncharacterized protein</fullName>
    </submittedName>
</protein>
<evidence type="ECO:0000313" key="1">
    <source>
        <dbReference type="EMBL" id="KAK3798905.1"/>
    </source>
</evidence>
<reference evidence="1" key="1">
    <citation type="journal article" date="2023" name="G3 (Bethesda)">
        <title>A reference genome for the long-term kleptoplast-retaining sea slug Elysia crispata morphotype clarki.</title>
        <authorList>
            <person name="Eastman K.E."/>
            <person name="Pendleton A.L."/>
            <person name="Shaikh M.A."/>
            <person name="Suttiyut T."/>
            <person name="Ogas R."/>
            <person name="Tomko P."/>
            <person name="Gavelis G."/>
            <person name="Widhalm J.R."/>
            <person name="Wisecaver J.H."/>
        </authorList>
    </citation>
    <scope>NUCLEOTIDE SEQUENCE</scope>
    <source>
        <strain evidence="1">ECLA1</strain>
    </source>
</reference>
<name>A0AAE1B3E4_9GAST</name>
<dbReference type="AlphaFoldDB" id="A0AAE1B3E4"/>
<organism evidence="1 2">
    <name type="scientific">Elysia crispata</name>
    <name type="common">lettuce slug</name>
    <dbReference type="NCBI Taxonomy" id="231223"/>
    <lineage>
        <taxon>Eukaryota</taxon>
        <taxon>Metazoa</taxon>
        <taxon>Spiralia</taxon>
        <taxon>Lophotrochozoa</taxon>
        <taxon>Mollusca</taxon>
        <taxon>Gastropoda</taxon>
        <taxon>Heterobranchia</taxon>
        <taxon>Euthyneura</taxon>
        <taxon>Panpulmonata</taxon>
        <taxon>Sacoglossa</taxon>
        <taxon>Placobranchoidea</taxon>
        <taxon>Plakobranchidae</taxon>
        <taxon>Elysia</taxon>
    </lineage>
</organism>
<sequence>MKREYDKVLYLGQHMEALAKEEVGISDVRLRKGKKTKISTSGILWSEDAKKVWHKAGAHLILVVKQMPCLRSVMMSRH</sequence>
<keyword evidence="2" id="KW-1185">Reference proteome</keyword>